<evidence type="ECO:0000313" key="4">
    <source>
        <dbReference type="Proteomes" id="UP000032266"/>
    </source>
</evidence>
<keyword evidence="3" id="KW-0540">Nuclease</keyword>
<evidence type="ECO:0000259" key="2">
    <source>
        <dbReference type="PROSITE" id="PS50164"/>
    </source>
</evidence>
<proteinExistence type="inferred from homology"/>
<sequence length="88" mass="10364">MLRCCDGSLYTGITTNLDRRLKEHNGDLSGGARFTRARRPVEVVYQERQPDRSQASRRERVIKKMERRQKLALIYSFPQQSTLESDYE</sequence>
<keyword evidence="4" id="KW-1185">Reference proteome</keyword>
<dbReference type="CDD" id="cd10456">
    <property type="entry name" value="GIY-YIG_UPF0213"/>
    <property type="match status" value="1"/>
</dbReference>
<dbReference type="PANTHER" id="PTHR34477:SF1">
    <property type="entry name" value="UPF0213 PROTEIN YHBQ"/>
    <property type="match status" value="1"/>
</dbReference>
<name>A0A0C5VCS1_9GAMM</name>
<dbReference type="PROSITE" id="PS50164">
    <property type="entry name" value="GIY_YIG"/>
    <property type="match status" value="1"/>
</dbReference>
<dbReference type="STRING" id="1445510.YC6258_05105"/>
<dbReference type="Proteomes" id="UP000032266">
    <property type="component" value="Chromosome"/>
</dbReference>
<dbReference type="SUPFAM" id="SSF82771">
    <property type="entry name" value="GIY-YIG endonuclease"/>
    <property type="match status" value="1"/>
</dbReference>
<dbReference type="AlphaFoldDB" id="A0A0C5VCS1"/>
<reference evidence="3 4" key="1">
    <citation type="submission" date="2014-01" db="EMBL/GenBank/DDBJ databases">
        <title>Full genme sequencing of cellulolytic bacterium Gynuella sunshinyii YC6258T gen. nov., sp. nov.</title>
        <authorList>
            <person name="Khan H."/>
            <person name="Chung E.J."/>
            <person name="Chung Y.R."/>
        </authorList>
    </citation>
    <scope>NUCLEOTIDE SEQUENCE [LARGE SCALE GENOMIC DNA]</scope>
    <source>
        <strain evidence="3 4">YC6258</strain>
    </source>
</reference>
<comment type="similarity">
    <text evidence="1">Belongs to the UPF0213 family.</text>
</comment>
<dbReference type="PANTHER" id="PTHR34477">
    <property type="entry name" value="UPF0213 PROTEIN YHBQ"/>
    <property type="match status" value="1"/>
</dbReference>
<dbReference type="Gene3D" id="3.40.1440.10">
    <property type="entry name" value="GIY-YIG endonuclease"/>
    <property type="match status" value="1"/>
</dbReference>
<organism evidence="3 4">
    <name type="scientific">Gynuella sunshinyii YC6258</name>
    <dbReference type="NCBI Taxonomy" id="1445510"/>
    <lineage>
        <taxon>Bacteria</taxon>
        <taxon>Pseudomonadati</taxon>
        <taxon>Pseudomonadota</taxon>
        <taxon>Gammaproteobacteria</taxon>
        <taxon>Oceanospirillales</taxon>
        <taxon>Saccharospirillaceae</taxon>
        <taxon>Gynuella</taxon>
    </lineage>
</organism>
<evidence type="ECO:0000313" key="3">
    <source>
        <dbReference type="EMBL" id="AJQ97135.1"/>
    </source>
</evidence>
<protein>
    <submittedName>
        <fullName evidence="3">Putative endonuclease containing a URI domain</fullName>
    </submittedName>
</protein>
<dbReference type="Pfam" id="PF01541">
    <property type="entry name" value="GIY-YIG"/>
    <property type="match status" value="1"/>
</dbReference>
<feature type="domain" description="GIY-YIG" evidence="2">
    <location>
        <begin position="1"/>
        <end position="73"/>
    </location>
</feature>
<dbReference type="OrthoDB" id="9797095at2"/>
<accession>A0A0C5VCS1</accession>
<dbReference type="InterPro" id="IPR050190">
    <property type="entry name" value="UPF0213_domain"/>
</dbReference>
<dbReference type="InterPro" id="IPR035901">
    <property type="entry name" value="GIY-YIG_endonuc_sf"/>
</dbReference>
<dbReference type="InterPro" id="IPR000305">
    <property type="entry name" value="GIY-YIG_endonuc"/>
</dbReference>
<dbReference type="EMBL" id="CP007142">
    <property type="protein sequence ID" value="AJQ97135.1"/>
    <property type="molecule type" value="Genomic_DNA"/>
</dbReference>
<dbReference type="KEGG" id="gsn:YC6258_05105"/>
<gene>
    <name evidence="3" type="ORF">YC6258_05105</name>
</gene>
<keyword evidence="3" id="KW-0255">Endonuclease</keyword>
<keyword evidence="3" id="KW-0378">Hydrolase</keyword>
<dbReference type="HOGENOM" id="CLU_135650_0_3_6"/>
<dbReference type="GO" id="GO:0004519">
    <property type="term" value="F:endonuclease activity"/>
    <property type="evidence" value="ECO:0007669"/>
    <property type="project" value="UniProtKB-KW"/>
</dbReference>
<evidence type="ECO:0000256" key="1">
    <source>
        <dbReference type="ARBA" id="ARBA00007435"/>
    </source>
</evidence>